<evidence type="ECO:0000256" key="2">
    <source>
        <dbReference type="ARBA" id="ARBA00022679"/>
    </source>
</evidence>
<dbReference type="InterPro" id="IPR029063">
    <property type="entry name" value="SAM-dependent_MTases_sf"/>
</dbReference>
<keyword evidence="1 4" id="KW-0489">Methyltransferase</keyword>
<dbReference type="GO" id="GO:0008170">
    <property type="term" value="F:N-methyltransferase activity"/>
    <property type="evidence" value="ECO:0007669"/>
    <property type="project" value="InterPro"/>
</dbReference>
<dbReference type="REBASE" id="406129">
    <property type="entry name" value="M.Mca10126ORF410P"/>
</dbReference>
<evidence type="ECO:0000259" key="3">
    <source>
        <dbReference type="Pfam" id="PF01555"/>
    </source>
</evidence>
<dbReference type="SUPFAM" id="SSF53335">
    <property type="entry name" value="S-adenosyl-L-methionine-dependent methyltransferases"/>
    <property type="match status" value="1"/>
</dbReference>
<evidence type="ECO:0000313" key="4">
    <source>
        <dbReference type="EMBL" id="VDR41921.1"/>
    </source>
</evidence>
<protein>
    <submittedName>
        <fullName evidence="4">Adenine specific DNA methylase Mod</fullName>
    </submittedName>
</protein>
<dbReference type="Proteomes" id="UP000280036">
    <property type="component" value="Unassembled WGS sequence"/>
</dbReference>
<dbReference type="AlphaFoldDB" id="A0A3P8LAP6"/>
<evidence type="ECO:0000256" key="1">
    <source>
        <dbReference type="ARBA" id="ARBA00022603"/>
    </source>
</evidence>
<reference evidence="4 5" key="1">
    <citation type="submission" date="2018-12" db="EMBL/GenBank/DDBJ databases">
        <authorList>
            <consortium name="Pathogen Informatics"/>
        </authorList>
    </citation>
    <scope>NUCLEOTIDE SEQUENCE [LARGE SCALE GENOMIC DNA]</scope>
    <source>
        <strain evidence="4 5">NCTC10126</strain>
    </source>
</reference>
<keyword evidence="2" id="KW-0808">Transferase</keyword>
<feature type="domain" description="DNA methylase N-4/N-6" evidence="3">
    <location>
        <begin position="1"/>
        <end position="253"/>
    </location>
</feature>
<organism evidence="4 5">
    <name type="scientific">Mycoplasmopsis caviae</name>
    <dbReference type="NCBI Taxonomy" id="55603"/>
    <lineage>
        <taxon>Bacteria</taxon>
        <taxon>Bacillati</taxon>
        <taxon>Mycoplasmatota</taxon>
        <taxon>Mycoplasmoidales</taxon>
        <taxon>Metamycoplasmataceae</taxon>
        <taxon>Mycoplasmopsis</taxon>
    </lineage>
</organism>
<dbReference type="GO" id="GO:0032259">
    <property type="term" value="P:methylation"/>
    <property type="evidence" value="ECO:0007669"/>
    <property type="project" value="UniProtKB-KW"/>
</dbReference>
<name>A0A3P8LAP6_9BACT</name>
<evidence type="ECO:0000313" key="5">
    <source>
        <dbReference type="Proteomes" id="UP000280036"/>
    </source>
</evidence>
<accession>A0A3P8LAP6</accession>
<proteinExistence type="predicted"/>
<dbReference type="GO" id="GO:0003677">
    <property type="term" value="F:DNA binding"/>
    <property type="evidence" value="ECO:0007669"/>
    <property type="project" value="InterPro"/>
</dbReference>
<dbReference type="EMBL" id="UZVY01000001">
    <property type="protein sequence ID" value="VDR41921.1"/>
    <property type="molecule type" value="Genomic_DNA"/>
</dbReference>
<gene>
    <name evidence="4" type="ORF">NCTC10126_00410</name>
</gene>
<sequence>MNERLKIAKNLLKDNGVIFVSIDDNEHAYLRVLMDEIFGEENFVCNFVWQKKNEGSASDSKFIKNLVEYVLMYAKNIDELSTNDELIDTELGNYKYEDEYINERGKFLLKQLDGASLTWGQSLDYPITYEGETYYAGGSKSKWERRMKGEHAEKDWRWRWSKKSVEWGIKNNFLVFKNGKVYSKQYQYVNNKNEKINRTKKFSNLILNMHNSIGTQEQKDIFGTKVFDHPKPTNLIKFLINLIPEKNIRVLDFLPVQVQQAMQF</sequence>
<dbReference type="InterPro" id="IPR002941">
    <property type="entry name" value="DNA_methylase_N4/N6"/>
</dbReference>
<dbReference type="Pfam" id="PF01555">
    <property type="entry name" value="N6_N4_Mtase"/>
    <property type="match status" value="1"/>
</dbReference>
<dbReference type="Gene3D" id="3.40.50.150">
    <property type="entry name" value="Vaccinia Virus protein VP39"/>
    <property type="match status" value="1"/>
</dbReference>